<dbReference type="Proteomes" id="UP000037558">
    <property type="component" value="Unassembled WGS sequence"/>
</dbReference>
<keyword evidence="2" id="KW-1185">Reference proteome</keyword>
<sequence>MMREYAFHLRKNWLDEDFFEATLSLQSHDAAVNLDIYTDTEELDDLARQLEKMISGEAIEALGL</sequence>
<reference evidence="2" key="1">
    <citation type="submission" date="2015-08" db="EMBL/GenBank/DDBJ databases">
        <title>Fjat-14210 dsm16467.</title>
        <authorList>
            <person name="Liu B."/>
            <person name="Wang J."/>
            <person name="Zhu Y."/>
            <person name="Liu G."/>
            <person name="Chen Q."/>
            <person name="Chen Z."/>
            <person name="Lan J."/>
            <person name="Che J."/>
            <person name="Ge C."/>
            <person name="Shi H."/>
            <person name="Pan Z."/>
            <person name="Liu X."/>
        </authorList>
    </citation>
    <scope>NUCLEOTIDE SEQUENCE [LARGE SCALE GENOMIC DNA]</scope>
    <source>
        <strain evidence="2">DSM 16467</strain>
    </source>
</reference>
<accession>A0A0M0L5I2</accession>
<dbReference type="EMBL" id="LILC01000013">
    <property type="protein sequence ID" value="KOO46117.1"/>
    <property type="molecule type" value="Genomic_DNA"/>
</dbReference>
<dbReference type="AlphaFoldDB" id="A0A0M0L5I2"/>
<evidence type="ECO:0000313" key="1">
    <source>
        <dbReference type="EMBL" id="KOO46117.1"/>
    </source>
</evidence>
<protein>
    <submittedName>
        <fullName evidence="1">Uncharacterized protein</fullName>
    </submittedName>
</protein>
<comment type="caution">
    <text evidence="1">The sequence shown here is derived from an EMBL/GenBank/DDBJ whole genome shotgun (WGS) entry which is preliminary data.</text>
</comment>
<name>A0A0M0L5I2_9BACI</name>
<dbReference type="PATRIC" id="fig|284581.3.peg.1991"/>
<evidence type="ECO:0000313" key="2">
    <source>
        <dbReference type="Proteomes" id="UP000037558"/>
    </source>
</evidence>
<proteinExistence type="predicted"/>
<gene>
    <name evidence="1" type="ORF">AMD01_09605</name>
</gene>
<organism evidence="1 2">
    <name type="scientific">Priestia koreensis</name>
    <dbReference type="NCBI Taxonomy" id="284581"/>
    <lineage>
        <taxon>Bacteria</taxon>
        <taxon>Bacillati</taxon>
        <taxon>Bacillota</taxon>
        <taxon>Bacilli</taxon>
        <taxon>Bacillales</taxon>
        <taxon>Bacillaceae</taxon>
        <taxon>Priestia</taxon>
    </lineage>
</organism>